<dbReference type="InterPro" id="IPR007724">
    <property type="entry name" value="Poly_GlycHdrlase"/>
</dbReference>
<keyword evidence="4" id="KW-1185">Reference proteome</keyword>
<evidence type="ECO:0000256" key="1">
    <source>
        <dbReference type="SAM" id="Coils"/>
    </source>
</evidence>
<organism evidence="3 4">
    <name type="scientific">Paramecium octaurelia</name>
    <dbReference type="NCBI Taxonomy" id="43137"/>
    <lineage>
        <taxon>Eukaryota</taxon>
        <taxon>Sar</taxon>
        <taxon>Alveolata</taxon>
        <taxon>Ciliophora</taxon>
        <taxon>Intramacronucleata</taxon>
        <taxon>Oligohymenophorea</taxon>
        <taxon>Peniculida</taxon>
        <taxon>Parameciidae</taxon>
        <taxon>Paramecium</taxon>
    </lineage>
</organism>
<dbReference type="GO" id="GO:0005975">
    <property type="term" value="P:carbohydrate metabolic process"/>
    <property type="evidence" value="ECO:0007669"/>
    <property type="project" value="InterPro"/>
</dbReference>
<evidence type="ECO:0000313" key="4">
    <source>
        <dbReference type="Proteomes" id="UP000683925"/>
    </source>
</evidence>
<feature type="coiled-coil region" evidence="1">
    <location>
        <begin position="161"/>
        <end position="206"/>
    </location>
</feature>
<dbReference type="PANTHER" id="PTHR12837:SF0">
    <property type="entry name" value="POLY(ADP-RIBOSE) GLYCOHYDROLASE"/>
    <property type="match status" value="1"/>
</dbReference>
<dbReference type="OMA" id="PMNDNEA"/>
<dbReference type="Pfam" id="PF05028">
    <property type="entry name" value="PARG_cat_C"/>
    <property type="match status" value="1"/>
</dbReference>
<dbReference type="GO" id="GO:0006282">
    <property type="term" value="P:regulation of DNA repair"/>
    <property type="evidence" value="ECO:0007669"/>
    <property type="project" value="InterPro"/>
</dbReference>
<reference evidence="3" key="1">
    <citation type="submission" date="2021-01" db="EMBL/GenBank/DDBJ databases">
        <authorList>
            <consortium name="Genoscope - CEA"/>
            <person name="William W."/>
        </authorList>
    </citation>
    <scope>NUCLEOTIDE SEQUENCE</scope>
</reference>
<dbReference type="EMBL" id="CAJJDP010000078">
    <property type="protein sequence ID" value="CAD8182541.1"/>
    <property type="molecule type" value="Genomic_DNA"/>
</dbReference>
<dbReference type="AlphaFoldDB" id="A0A8S1W0D0"/>
<keyword evidence="1" id="KW-0175">Coiled coil</keyword>
<dbReference type="GO" id="GO:0004649">
    <property type="term" value="F:poly(ADP-ribose) glycohydrolase activity"/>
    <property type="evidence" value="ECO:0007669"/>
    <property type="project" value="InterPro"/>
</dbReference>
<dbReference type="GO" id="GO:0009225">
    <property type="term" value="P:nucleotide-sugar metabolic process"/>
    <property type="evidence" value="ECO:0007669"/>
    <property type="project" value="TreeGrafter"/>
</dbReference>
<dbReference type="GO" id="GO:1990966">
    <property type="term" value="P:ATP generation from poly-ADP-D-ribose"/>
    <property type="evidence" value="ECO:0007669"/>
    <property type="project" value="TreeGrafter"/>
</dbReference>
<dbReference type="Proteomes" id="UP000683925">
    <property type="component" value="Unassembled WGS sequence"/>
</dbReference>
<dbReference type="PANTHER" id="PTHR12837">
    <property type="entry name" value="POLY ADP-RIBOSE GLYCOHYDROLASE"/>
    <property type="match status" value="1"/>
</dbReference>
<protein>
    <recommendedName>
        <fullName evidence="2">PARG catalytic Macro domain-containing protein</fullName>
    </recommendedName>
</protein>
<dbReference type="InterPro" id="IPR046372">
    <property type="entry name" value="PARG_cat_C"/>
</dbReference>
<dbReference type="GO" id="GO:0005634">
    <property type="term" value="C:nucleus"/>
    <property type="evidence" value="ECO:0007669"/>
    <property type="project" value="TreeGrafter"/>
</dbReference>
<dbReference type="GO" id="GO:0005737">
    <property type="term" value="C:cytoplasm"/>
    <property type="evidence" value="ECO:0007669"/>
    <property type="project" value="TreeGrafter"/>
</dbReference>
<name>A0A8S1W0D0_PAROT</name>
<feature type="domain" description="PARG catalytic Macro" evidence="2">
    <location>
        <begin position="250"/>
        <end position="453"/>
    </location>
</feature>
<evidence type="ECO:0000259" key="2">
    <source>
        <dbReference type="Pfam" id="PF05028"/>
    </source>
</evidence>
<sequence>MQLRVKANKKEYFDFSNISNDKHFMVQFNKIANQLIKDYQLKLISSINEFIAKQNQTNIKDYDKKYYQQEERSILQNSQYKGNNQEKPFIEKKIEFTRKEVFVLLLMMYSNVLDKDNQNTRGFYQINMELIKQSQSKQSQEKLKCIHSYFINFYNRFFKENDVVSNDSNEVQRQIQNIEKEIQEEQQHHAKKIEQLNQRIQMIRRQFLNNNPKEQSEKQYQDELVTFIRRTEFRNYKEIYNDQQCSLSQFLKNKGRCEDFQNSILVNFADKNVGGLSLDQLNIAQEEVLMLTHPEALISMLFMEPMNDNEAILIKNLIKFNDYDGYGLTFRQKEEDYFKQNSDSSIKQHNEFSQRQQELNNQKDSQNKKIIINHILCMDAIFYQNWQMQFDESFINRELVKSYIAFSLALDHTDSENISTGKWGCGIFNGDIELKFLIQLLAFSKANQDNQYSNDDFKNKKRRYISFSSFHDNEFDSVIQYYQQDLMKQTEQKYSITIINNVIENLKCQFKQQISRGFYK</sequence>
<evidence type="ECO:0000313" key="3">
    <source>
        <dbReference type="EMBL" id="CAD8182541.1"/>
    </source>
</evidence>
<proteinExistence type="predicted"/>
<gene>
    <name evidence="3" type="ORF">POCTA_138.1.T0790077</name>
</gene>
<comment type="caution">
    <text evidence="3">The sequence shown here is derived from an EMBL/GenBank/DDBJ whole genome shotgun (WGS) entry which is preliminary data.</text>
</comment>
<accession>A0A8S1W0D0</accession>
<dbReference type="OrthoDB" id="1937899at2759"/>